<dbReference type="AlphaFoldDB" id="A0AAD1D2I8"/>
<reference evidence="6 8" key="2">
    <citation type="submission" date="2018-10" db="EMBL/GenBank/DDBJ databases">
        <title>Genomic Encyclopedia of Type Strains, Phase IV (KMG-IV): sequencing the most valuable type-strain genomes for metagenomic binning, comparative biology and taxonomic classification.</title>
        <authorList>
            <person name="Goeker M."/>
        </authorList>
    </citation>
    <scope>NUCLEOTIDE SEQUENCE [LARGE SCALE GENOMIC DNA]</scope>
    <source>
        <strain evidence="6 8">DSM 19791</strain>
    </source>
</reference>
<dbReference type="InterPro" id="IPR036390">
    <property type="entry name" value="WH_DNA-bd_sf"/>
</dbReference>
<gene>
    <name evidence="6" type="ORF">DFR51_2029</name>
    <name evidence="5" type="ORF">SmB9_02310</name>
</gene>
<dbReference type="SUPFAM" id="SSF46785">
    <property type="entry name" value="Winged helix' DNA-binding domain"/>
    <property type="match status" value="1"/>
</dbReference>
<dbReference type="GO" id="GO:0006355">
    <property type="term" value="P:regulation of DNA-templated transcription"/>
    <property type="evidence" value="ECO:0007669"/>
    <property type="project" value="UniProtKB-ARBA"/>
</dbReference>
<dbReference type="Pfam" id="PF13412">
    <property type="entry name" value="HTH_24"/>
    <property type="match status" value="1"/>
</dbReference>
<proteinExistence type="predicted"/>
<keyword evidence="1" id="KW-0805">Transcription regulation</keyword>
<name>A0AAD1D2I8_SPHMI</name>
<evidence type="ECO:0000313" key="7">
    <source>
        <dbReference type="Proteomes" id="UP000275727"/>
    </source>
</evidence>
<dbReference type="InterPro" id="IPR011008">
    <property type="entry name" value="Dimeric_a/b-barrel"/>
</dbReference>
<dbReference type="KEGG" id="smic:SmB9_02310"/>
<dbReference type="PROSITE" id="PS50956">
    <property type="entry name" value="HTH_ASNC_2"/>
    <property type="match status" value="1"/>
</dbReference>
<keyword evidence="3" id="KW-0804">Transcription</keyword>
<evidence type="ECO:0000259" key="4">
    <source>
        <dbReference type="PROSITE" id="PS50956"/>
    </source>
</evidence>
<dbReference type="SMART" id="SM00344">
    <property type="entry name" value="HTH_ASNC"/>
    <property type="match status" value="1"/>
</dbReference>
<reference evidence="5 7" key="1">
    <citation type="submission" date="2018-06" db="EMBL/GenBank/DDBJ databases">
        <title>Complete Genome Sequence of the Microcystin-Degrading Bacterium Sphingosinicella microcystinivorans Strain B-9.</title>
        <authorList>
            <person name="Jin H."/>
            <person name="Nishizawa T."/>
            <person name="Guo Y."/>
            <person name="Nishizawa A."/>
            <person name="Park H."/>
            <person name="Kato H."/>
            <person name="Tsuji K."/>
            <person name="Harada K."/>
        </authorList>
    </citation>
    <scope>NUCLEOTIDE SEQUENCE [LARGE SCALE GENOMIC DNA]</scope>
    <source>
        <strain evidence="5 7">B9</strain>
    </source>
</reference>
<dbReference type="PANTHER" id="PTHR30154">
    <property type="entry name" value="LEUCINE-RESPONSIVE REGULATORY PROTEIN"/>
    <property type="match status" value="1"/>
</dbReference>
<dbReference type="Gene3D" id="3.30.70.920">
    <property type="match status" value="1"/>
</dbReference>
<sequence>MKLDSKDRTILEILQRDASLSIQEIGDRVALSANPCWRRIRQMEEAGIIERRVAVVNAPALGLSMTVFVSIRISAHDKAWLERFGAAIRAIPEIVECHRMSGDVDYLLKMLVRDIQHYDGVYQRLISEVPGLSDVSSTFSMEQMKSTPVPVSAVPV</sequence>
<dbReference type="InterPro" id="IPR019888">
    <property type="entry name" value="Tscrpt_reg_AsnC-like"/>
</dbReference>
<dbReference type="Proteomes" id="UP000275727">
    <property type="component" value="Chromosome"/>
</dbReference>
<evidence type="ECO:0000256" key="3">
    <source>
        <dbReference type="ARBA" id="ARBA00023163"/>
    </source>
</evidence>
<dbReference type="CDD" id="cd00090">
    <property type="entry name" value="HTH_ARSR"/>
    <property type="match status" value="1"/>
</dbReference>
<accession>A0AAD1D2I8</accession>
<keyword evidence="8" id="KW-1185">Reference proteome</keyword>
<dbReference type="InterPro" id="IPR011991">
    <property type="entry name" value="ArsR-like_HTH"/>
</dbReference>
<dbReference type="InterPro" id="IPR019887">
    <property type="entry name" value="Tscrpt_reg_AsnC/Lrp_C"/>
</dbReference>
<dbReference type="EMBL" id="AP018711">
    <property type="protein sequence ID" value="BBE32573.1"/>
    <property type="molecule type" value="Genomic_DNA"/>
</dbReference>
<dbReference type="GO" id="GO:0005829">
    <property type="term" value="C:cytosol"/>
    <property type="evidence" value="ECO:0007669"/>
    <property type="project" value="TreeGrafter"/>
</dbReference>
<evidence type="ECO:0000313" key="6">
    <source>
        <dbReference type="EMBL" id="RKS88818.1"/>
    </source>
</evidence>
<dbReference type="Gene3D" id="1.10.10.10">
    <property type="entry name" value="Winged helix-like DNA-binding domain superfamily/Winged helix DNA-binding domain"/>
    <property type="match status" value="1"/>
</dbReference>
<dbReference type="PRINTS" id="PR00033">
    <property type="entry name" value="HTHASNC"/>
</dbReference>
<dbReference type="PANTHER" id="PTHR30154:SF17">
    <property type="entry name" value="DNA-BINDING TRANSCRIPTIONAL ACTIVATOR DECR"/>
    <property type="match status" value="1"/>
</dbReference>
<dbReference type="InterPro" id="IPR000485">
    <property type="entry name" value="AsnC-type_HTH_dom"/>
</dbReference>
<evidence type="ECO:0000313" key="5">
    <source>
        <dbReference type="EMBL" id="BBE32573.1"/>
    </source>
</evidence>
<feature type="domain" description="HTH asnC-type" evidence="4">
    <location>
        <begin position="3"/>
        <end position="64"/>
    </location>
</feature>
<evidence type="ECO:0000256" key="2">
    <source>
        <dbReference type="ARBA" id="ARBA00023125"/>
    </source>
</evidence>
<dbReference type="Pfam" id="PF01037">
    <property type="entry name" value="AsnC_trans_reg"/>
    <property type="match status" value="1"/>
</dbReference>
<protein>
    <submittedName>
        <fullName evidence="5">AsnC family transcriptional regulator</fullName>
    </submittedName>
</protein>
<organism evidence="5 7">
    <name type="scientific">Sphingosinicella microcystinivorans</name>
    <dbReference type="NCBI Taxonomy" id="335406"/>
    <lineage>
        <taxon>Bacteria</taxon>
        <taxon>Pseudomonadati</taxon>
        <taxon>Pseudomonadota</taxon>
        <taxon>Alphaproteobacteria</taxon>
        <taxon>Sphingomonadales</taxon>
        <taxon>Sphingosinicellaceae</taxon>
        <taxon>Sphingosinicella</taxon>
    </lineage>
</organism>
<dbReference type="GO" id="GO:0043200">
    <property type="term" value="P:response to amino acid"/>
    <property type="evidence" value="ECO:0007669"/>
    <property type="project" value="TreeGrafter"/>
</dbReference>
<dbReference type="InterPro" id="IPR019885">
    <property type="entry name" value="Tscrpt_reg_HTH_AsnC-type_CS"/>
</dbReference>
<dbReference type="SUPFAM" id="SSF54909">
    <property type="entry name" value="Dimeric alpha+beta barrel"/>
    <property type="match status" value="1"/>
</dbReference>
<dbReference type="RefSeq" id="WP_121050560.1">
    <property type="nucleotide sequence ID" value="NZ_AP018711.1"/>
</dbReference>
<dbReference type="GO" id="GO:0043565">
    <property type="term" value="F:sequence-specific DNA binding"/>
    <property type="evidence" value="ECO:0007669"/>
    <property type="project" value="InterPro"/>
</dbReference>
<dbReference type="PROSITE" id="PS00519">
    <property type="entry name" value="HTH_ASNC_1"/>
    <property type="match status" value="1"/>
</dbReference>
<dbReference type="Proteomes" id="UP000276029">
    <property type="component" value="Unassembled WGS sequence"/>
</dbReference>
<dbReference type="EMBL" id="RBWX01000008">
    <property type="protein sequence ID" value="RKS88818.1"/>
    <property type="molecule type" value="Genomic_DNA"/>
</dbReference>
<keyword evidence="2" id="KW-0238">DNA-binding</keyword>
<dbReference type="InterPro" id="IPR036388">
    <property type="entry name" value="WH-like_DNA-bd_sf"/>
</dbReference>
<evidence type="ECO:0000313" key="8">
    <source>
        <dbReference type="Proteomes" id="UP000276029"/>
    </source>
</evidence>
<evidence type="ECO:0000256" key="1">
    <source>
        <dbReference type="ARBA" id="ARBA00023015"/>
    </source>
</evidence>